<accession>B2JTH5</accession>
<dbReference type="EC" id="2.1.2.1" evidence="9"/>
<dbReference type="FunFam" id="3.40.640.10:FF:000001">
    <property type="entry name" value="Serine hydroxymethyltransferase"/>
    <property type="match status" value="1"/>
</dbReference>
<evidence type="ECO:0000256" key="4">
    <source>
        <dbReference type="ARBA" id="ARBA00011738"/>
    </source>
</evidence>
<dbReference type="InterPro" id="IPR039429">
    <property type="entry name" value="SHMT-like_dom"/>
</dbReference>
<organism evidence="12 13">
    <name type="scientific">Paraburkholderia phymatum (strain DSM 17167 / CIP 108236 / LMG 21445 / STM815)</name>
    <name type="common">Burkholderia phymatum</name>
    <dbReference type="NCBI Taxonomy" id="391038"/>
    <lineage>
        <taxon>Bacteria</taxon>
        <taxon>Pseudomonadati</taxon>
        <taxon>Pseudomonadota</taxon>
        <taxon>Betaproteobacteria</taxon>
        <taxon>Burkholderiales</taxon>
        <taxon>Burkholderiaceae</taxon>
        <taxon>Paraburkholderia</taxon>
    </lineage>
</organism>
<evidence type="ECO:0000256" key="9">
    <source>
        <dbReference type="HAMAP-Rule" id="MF_00051"/>
    </source>
</evidence>
<evidence type="ECO:0000259" key="11">
    <source>
        <dbReference type="Pfam" id="PF00464"/>
    </source>
</evidence>
<dbReference type="RefSeq" id="WP_012406037.1">
    <property type="nucleotide sequence ID" value="NC_010625.1"/>
</dbReference>
<dbReference type="GO" id="GO:0035999">
    <property type="term" value="P:tetrahydrofolate interconversion"/>
    <property type="evidence" value="ECO:0007669"/>
    <property type="project" value="UniProtKB-UniRule"/>
</dbReference>
<dbReference type="Gene3D" id="3.90.1150.10">
    <property type="entry name" value="Aspartate Aminotransferase, domain 1"/>
    <property type="match status" value="1"/>
</dbReference>
<geneLocation type="plasmid" evidence="12 13">
    <name>pBPHY01</name>
</geneLocation>
<dbReference type="InterPro" id="IPR019798">
    <property type="entry name" value="Ser_HO-MeTrfase_PLP_BS"/>
</dbReference>
<gene>
    <name evidence="9" type="primary">glyA</name>
    <name evidence="12" type="ordered locus">Bphy_6867</name>
</gene>
<dbReference type="PANTHER" id="PTHR11680:SF35">
    <property type="entry name" value="SERINE HYDROXYMETHYLTRANSFERASE 1"/>
    <property type="match status" value="1"/>
</dbReference>
<dbReference type="InterPro" id="IPR015422">
    <property type="entry name" value="PyrdxlP-dep_Trfase_small"/>
</dbReference>
<dbReference type="InterPro" id="IPR015424">
    <property type="entry name" value="PyrdxlP-dep_Trfase"/>
</dbReference>
<comment type="function">
    <text evidence="9">Catalyzes the reversible interconversion of serine and glycine with tetrahydrofolate (THF) serving as the one-carbon carrier. This reaction serves as the major source of one-carbon groups required for the biosynthesis of purines, thymidylate, methionine, and other important biomolecules. Also exhibits THF-independent aldolase activity toward beta-hydroxyamino acids, producing glycine and aldehydes, via a retro-aldol mechanism.</text>
</comment>
<dbReference type="GO" id="GO:0030170">
    <property type="term" value="F:pyridoxal phosphate binding"/>
    <property type="evidence" value="ECO:0007669"/>
    <property type="project" value="UniProtKB-UniRule"/>
</dbReference>
<feature type="binding site" evidence="9">
    <location>
        <begin position="129"/>
        <end position="131"/>
    </location>
    <ligand>
        <name>(6S)-5,6,7,8-tetrahydrofolate</name>
        <dbReference type="ChEBI" id="CHEBI:57453"/>
    </ligand>
</feature>
<keyword evidence="12" id="KW-0614">Plasmid</keyword>
<feature type="domain" description="Serine hydroxymethyltransferase-like" evidence="11">
    <location>
        <begin position="13"/>
        <end position="389"/>
    </location>
</feature>
<dbReference type="HOGENOM" id="CLU_022477_2_1_4"/>
<dbReference type="HAMAP" id="MF_00051">
    <property type="entry name" value="SHMT"/>
    <property type="match status" value="1"/>
</dbReference>
<dbReference type="EMBL" id="CP001045">
    <property type="protein sequence ID" value="ACC75878.1"/>
    <property type="molecule type" value="Genomic_DNA"/>
</dbReference>
<evidence type="ECO:0000313" key="12">
    <source>
        <dbReference type="EMBL" id="ACC75878.1"/>
    </source>
</evidence>
<comment type="subunit">
    <text evidence="4 9">Homodimer.</text>
</comment>
<evidence type="ECO:0000256" key="2">
    <source>
        <dbReference type="ARBA" id="ARBA00004496"/>
    </source>
</evidence>
<keyword evidence="5 9" id="KW-0963">Cytoplasm</keyword>
<proteinExistence type="inferred from homology"/>
<comment type="catalytic activity">
    <reaction evidence="9">
        <text>(6R)-5,10-methylene-5,6,7,8-tetrahydrofolate + glycine + H2O = (6S)-5,6,7,8-tetrahydrofolate + L-serine</text>
        <dbReference type="Rhea" id="RHEA:15481"/>
        <dbReference type="ChEBI" id="CHEBI:15377"/>
        <dbReference type="ChEBI" id="CHEBI:15636"/>
        <dbReference type="ChEBI" id="CHEBI:33384"/>
        <dbReference type="ChEBI" id="CHEBI:57305"/>
        <dbReference type="ChEBI" id="CHEBI:57453"/>
        <dbReference type="EC" id="2.1.2.1"/>
    </reaction>
</comment>
<dbReference type="Gene3D" id="3.40.640.10">
    <property type="entry name" value="Type I PLP-dependent aspartate aminotransferase-like (Major domain)"/>
    <property type="match status" value="1"/>
</dbReference>
<dbReference type="PROSITE" id="PS00096">
    <property type="entry name" value="SHMT"/>
    <property type="match status" value="1"/>
</dbReference>
<dbReference type="UniPathway" id="UPA00193"/>
<keyword evidence="8 9" id="KW-0663">Pyridoxal phosphate</keyword>
<evidence type="ECO:0000256" key="3">
    <source>
        <dbReference type="ARBA" id="ARBA00006376"/>
    </source>
</evidence>
<name>B2JTH5_PARP8</name>
<feature type="binding site" evidence="9">
    <location>
        <position position="125"/>
    </location>
    <ligand>
        <name>(6S)-5,6,7,8-tetrahydrofolate</name>
        <dbReference type="ChEBI" id="CHEBI:57453"/>
    </ligand>
</feature>
<keyword evidence="7 9" id="KW-0808">Transferase</keyword>
<comment type="subcellular location">
    <subcellularLocation>
        <location evidence="2 9">Cytoplasm</location>
    </subcellularLocation>
</comment>
<keyword evidence="6 9" id="KW-0554">One-carbon metabolism</keyword>
<evidence type="ECO:0000256" key="5">
    <source>
        <dbReference type="ARBA" id="ARBA00022490"/>
    </source>
</evidence>
<evidence type="ECO:0000256" key="7">
    <source>
        <dbReference type="ARBA" id="ARBA00022679"/>
    </source>
</evidence>
<protein>
    <recommendedName>
        <fullName evidence="9">Serine hydroxymethyltransferase</fullName>
        <shortName evidence="9">SHMT</shortName>
        <shortName evidence="9">Serine methylase</shortName>
        <ecNumber evidence="9">2.1.2.1</ecNumber>
    </recommendedName>
</protein>
<dbReference type="PIRSF" id="PIRSF000412">
    <property type="entry name" value="SHMT"/>
    <property type="match status" value="1"/>
</dbReference>
<evidence type="ECO:0000256" key="6">
    <source>
        <dbReference type="ARBA" id="ARBA00022563"/>
    </source>
</evidence>
<keyword evidence="13" id="KW-1185">Reference proteome</keyword>
<keyword evidence="12" id="KW-0489">Methyltransferase</keyword>
<evidence type="ECO:0000256" key="10">
    <source>
        <dbReference type="PIRSR" id="PIRSR000412-50"/>
    </source>
</evidence>
<dbReference type="OrthoDB" id="9803846at2"/>
<comment type="cofactor">
    <cofactor evidence="1 9 10">
        <name>pyridoxal 5'-phosphate</name>
        <dbReference type="ChEBI" id="CHEBI:597326"/>
    </cofactor>
</comment>
<feature type="modified residue" description="N6-(pyridoxal phosphate)lysine" evidence="9 10">
    <location>
        <position position="234"/>
    </location>
</feature>
<comment type="similarity">
    <text evidence="3 9">Belongs to the SHMT family.</text>
</comment>
<evidence type="ECO:0000256" key="8">
    <source>
        <dbReference type="ARBA" id="ARBA00022898"/>
    </source>
</evidence>
<comment type="caution">
    <text evidence="9">Lacks conserved residue(s) required for the propagation of feature annotation.</text>
</comment>
<dbReference type="GO" id="GO:0004372">
    <property type="term" value="F:glycine hydroxymethyltransferase activity"/>
    <property type="evidence" value="ECO:0007669"/>
    <property type="project" value="UniProtKB-UniRule"/>
</dbReference>
<dbReference type="KEGG" id="bph:Bphy_6867"/>
<dbReference type="InterPro" id="IPR049943">
    <property type="entry name" value="Ser_HO-MeTrfase-like"/>
</dbReference>
<reference evidence="13" key="1">
    <citation type="journal article" date="2014" name="Stand. Genomic Sci.">
        <title>Complete genome sequence of Burkholderia phymatum STM815(T), a broad host range and efficient nitrogen-fixing symbiont of Mimosa species.</title>
        <authorList>
            <person name="Moulin L."/>
            <person name="Klonowska A."/>
            <person name="Caroline B."/>
            <person name="Booth K."/>
            <person name="Vriezen J.A."/>
            <person name="Melkonian R."/>
            <person name="James E.K."/>
            <person name="Young J.P."/>
            <person name="Bena G."/>
            <person name="Hauser L."/>
            <person name="Land M."/>
            <person name="Kyrpides N."/>
            <person name="Bruce D."/>
            <person name="Chain P."/>
            <person name="Copeland A."/>
            <person name="Pitluck S."/>
            <person name="Woyke T."/>
            <person name="Lizotte-Waniewski M."/>
            <person name="Bristow J."/>
            <person name="Riley M."/>
        </authorList>
    </citation>
    <scope>NUCLEOTIDE SEQUENCE [LARGE SCALE GENOMIC DNA]</scope>
    <source>
        <strain evidence="13">DSM 17167 / CIP 108236 / LMG 21445 / STM815</strain>
        <plasmid evidence="13">Plasmid pBPHY01</plasmid>
    </source>
</reference>
<dbReference type="GO" id="GO:0008168">
    <property type="term" value="F:methyltransferase activity"/>
    <property type="evidence" value="ECO:0007669"/>
    <property type="project" value="UniProtKB-KW"/>
</dbReference>
<dbReference type="SUPFAM" id="SSF53383">
    <property type="entry name" value="PLP-dependent transferases"/>
    <property type="match status" value="1"/>
</dbReference>
<dbReference type="Proteomes" id="UP000001192">
    <property type="component" value="Plasmid pBPHY01"/>
</dbReference>
<sequence>MNENSRFFAETLQSRDPVIASEIALELRRQQTQIELIASENIVSAAVMEAQGTVLTNKYAEGYPSKRYYGGCEHADRVEALAIDRVKALFDAEFANVQPHSGAQANGAVMLALVKPGDTVMGMSLDAGGHLTHGARPALSGKWFNAVQYGVSPDTYRIDYDQVRRLAEAHRPKLIIAGYSAYPRALDFAAFRDIADSVGALLMVDMAHIAGIVAAGRHENPVQYADVVTSTTHKTLRGPRGGFILTNNGDIAKKINSAVFPGLQGGPLMHVIAGKAVAFGEALRPEFTAYIDQVLRNAQALGNVLKSGGLSLVTGGTDNHLLLVDLRSKHLTGTQAEKALERAGITCNKNGIPFDTENPTVTSGIRLGTPAGTTRGFGTAQFEQIGEMILEVLSALEHEPGGDEQVERAVRSRVRDLCNQFPIYSHTEALV</sequence>
<keyword evidence="9" id="KW-0028">Amino-acid biosynthesis</keyword>
<dbReference type="NCBIfam" id="NF000586">
    <property type="entry name" value="PRK00011.1"/>
    <property type="match status" value="1"/>
</dbReference>
<dbReference type="GO" id="GO:0032259">
    <property type="term" value="P:methylation"/>
    <property type="evidence" value="ECO:0007669"/>
    <property type="project" value="UniProtKB-KW"/>
</dbReference>
<dbReference type="CDD" id="cd00378">
    <property type="entry name" value="SHMT"/>
    <property type="match status" value="1"/>
</dbReference>
<dbReference type="PANTHER" id="PTHR11680">
    <property type="entry name" value="SERINE HYDROXYMETHYLTRANSFERASE"/>
    <property type="match status" value="1"/>
</dbReference>
<dbReference type="InterPro" id="IPR001085">
    <property type="entry name" value="Ser_HO-MeTrfase"/>
</dbReference>
<dbReference type="InterPro" id="IPR015421">
    <property type="entry name" value="PyrdxlP-dep_Trfase_major"/>
</dbReference>
<dbReference type="UniPathway" id="UPA00288">
    <property type="reaction ID" value="UER01023"/>
</dbReference>
<comment type="pathway">
    <text evidence="9">Amino-acid biosynthesis; glycine biosynthesis; glycine from L-serine: step 1/1.</text>
</comment>
<evidence type="ECO:0000313" key="13">
    <source>
        <dbReference type="Proteomes" id="UP000001192"/>
    </source>
</evidence>
<feature type="site" description="Plays an important role in substrate specificity" evidence="9">
    <location>
        <position position="233"/>
    </location>
</feature>
<dbReference type="GO" id="GO:0019264">
    <property type="term" value="P:glycine biosynthetic process from serine"/>
    <property type="evidence" value="ECO:0007669"/>
    <property type="project" value="UniProtKB-UniRule"/>
</dbReference>
<dbReference type="Pfam" id="PF00464">
    <property type="entry name" value="SHMT"/>
    <property type="match status" value="1"/>
</dbReference>
<comment type="pathway">
    <text evidence="9">One-carbon metabolism; tetrahydrofolate interconversion.</text>
</comment>
<dbReference type="GO" id="GO:0005829">
    <property type="term" value="C:cytosol"/>
    <property type="evidence" value="ECO:0007669"/>
    <property type="project" value="TreeGrafter"/>
</dbReference>
<dbReference type="AlphaFoldDB" id="B2JTH5"/>
<evidence type="ECO:0000256" key="1">
    <source>
        <dbReference type="ARBA" id="ARBA00001933"/>
    </source>
</evidence>